<dbReference type="AlphaFoldDB" id="A0A1E5E417"/>
<dbReference type="RefSeq" id="WP_017026171.1">
    <property type="nucleotide sequence ID" value="NZ_AJYK02000034.1"/>
</dbReference>
<dbReference type="Proteomes" id="UP000094070">
    <property type="component" value="Unassembled WGS sequence"/>
</dbReference>
<dbReference type="EMBL" id="AJYK02000034">
    <property type="protein sequence ID" value="OEF27437.1"/>
    <property type="molecule type" value="Genomic_DNA"/>
</dbReference>
<dbReference type="STRING" id="1188252.A1QC_14940"/>
<reference evidence="1 2" key="1">
    <citation type="journal article" date="2012" name="Science">
        <title>Ecological populations of bacteria act as socially cohesive units of antibiotic production and resistance.</title>
        <authorList>
            <person name="Cordero O.X."/>
            <person name="Wildschutte H."/>
            <person name="Kirkup B."/>
            <person name="Proehl S."/>
            <person name="Ngo L."/>
            <person name="Hussain F."/>
            <person name="Le Roux F."/>
            <person name="Mincer T."/>
            <person name="Polz M.F."/>
        </authorList>
    </citation>
    <scope>NUCLEOTIDE SEQUENCE [LARGE SCALE GENOMIC DNA]</scope>
    <source>
        <strain evidence="1 2">1S-45</strain>
    </source>
</reference>
<organism evidence="1 2">
    <name type="scientific">Vibrio rumoiensis 1S-45</name>
    <dbReference type="NCBI Taxonomy" id="1188252"/>
    <lineage>
        <taxon>Bacteria</taxon>
        <taxon>Pseudomonadati</taxon>
        <taxon>Pseudomonadota</taxon>
        <taxon>Gammaproteobacteria</taxon>
        <taxon>Vibrionales</taxon>
        <taxon>Vibrionaceae</taxon>
        <taxon>Vibrio</taxon>
    </lineage>
</organism>
<evidence type="ECO:0000313" key="1">
    <source>
        <dbReference type="EMBL" id="OEF27437.1"/>
    </source>
</evidence>
<evidence type="ECO:0000313" key="2">
    <source>
        <dbReference type="Proteomes" id="UP000094070"/>
    </source>
</evidence>
<protein>
    <submittedName>
        <fullName evidence="1">Uncharacterized protein</fullName>
    </submittedName>
</protein>
<keyword evidence="2" id="KW-1185">Reference proteome</keyword>
<proteinExistence type="predicted"/>
<gene>
    <name evidence="1" type="ORF">A1QC_14940</name>
</gene>
<sequence>MLQSNTMLQDNNIHTNGNVPLSALSTLVPAFSVQASGFKSFHSEIGNNISRWRAWPLFIGQVG</sequence>
<name>A0A1E5E417_9VIBR</name>
<comment type="caution">
    <text evidence="1">The sequence shown here is derived from an EMBL/GenBank/DDBJ whole genome shotgun (WGS) entry which is preliminary data.</text>
</comment>
<accession>A0A1E5E417</accession>